<sequence length="469" mass="49589">MTAALLTLQLACARSAARVATTARASGAQRALALVRGASTRARAPRLVTGCLDDATDDTATDDWRAEVGDSVPTRVCPSCGTSMKNWRRHMARCCPDELNPESWSEDAPYIWEQIVALWGRESVEARVMCARFGFEGVPREPIAQIAERVSLKPYRCSELVQQVLQRIPFVSDDVPVDVLFEDEHLLVVAKPPHTSVTPRNRSRGGAMLNRAAHHLRPPACASGGDGGDGGGGPAVFVPAPSALAPRRAASAAIVAEPFVVHRLDFNTSGVLLFAKTSAAANRLSEQFREPGRVRKAYLALCAVGPAAPAAGEWVHVDAPLGREDRSRQMVRADGKSASTRLRRVACGGEASHGGGRIGGSGGGSGTDGIALVVARPLTGRTHQIRVHAAHAGLPLLGDDVYGVESALLDRHALHAWRISFDHPATGERVRIDAPLPADLAAAARALGLALPADVLLDALARFDDLDGA</sequence>
<dbReference type="Proteomes" id="UP000751190">
    <property type="component" value="Unassembled WGS sequence"/>
</dbReference>
<feature type="signal peptide" evidence="2">
    <location>
        <begin position="1"/>
        <end position="17"/>
    </location>
</feature>
<proteinExistence type="inferred from homology"/>
<evidence type="ECO:0000259" key="3">
    <source>
        <dbReference type="Pfam" id="PF00849"/>
    </source>
</evidence>
<dbReference type="CDD" id="cd02869">
    <property type="entry name" value="PseudoU_synth_RluA_like"/>
    <property type="match status" value="1"/>
</dbReference>
<evidence type="ECO:0000256" key="1">
    <source>
        <dbReference type="ARBA" id="ARBA00010876"/>
    </source>
</evidence>
<dbReference type="PROSITE" id="PS01129">
    <property type="entry name" value="PSI_RLU"/>
    <property type="match status" value="1"/>
</dbReference>
<comment type="caution">
    <text evidence="4">The sequence shown here is derived from an EMBL/GenBank/DDBJ whole genome shotgun (WGS) entry which is preliminary data.</text>
</comment>
<organism evidence="4 5">
    <name type="scientific">Diacronema lutheri</name>
    <name type="common">Unicellular marine alga</name>
    <name type="synonym">Monochrysis lutheri</name>
    <dbReference type="NCBI Taxonomy" id="2081491"/>
    <lineage>
        <taxon>Eukaryota</taxon>
        <taxon>Haptista</taxon>
        <taxon>Haptophyta</taxon>
        <taxon>Pavlovophyceae</taxon>
        <taxon>Pavlovales</taxon>
        <taxon>Pavlovaceae</taxon>
        <taxon>Diacronema</taxon>
    </lineage>
</organism>
<dbReference type="OrthoDB" id="418349at2759"/>
<keyword evidence="2" id="KW-0732">Signal</keyword>
<dbReference type="EMBL" id="JAGTXO010000001">
    <property type="protein sequence ID" value="KAG8470994.1"/>
    <property type="molecule type" value="Genomic_DNA"/>
</dbReference>
<feature type="chain" id="PRO_5035252740" description="Pseudouridine synthase RsuA/RluA-like domain-containing protein" evidence="2">
    <location>
        <begin position="18"/>
        <end position="469"/>
    </location>
</feature>
<gene>
    <name evidence="4" type="ORF">KFE25_009415</name>
</gene>
<dbReference type="Pfam" id="PF00849">
    <property type="entry name" value="PseudoU_synth_2"/>
    <property type="match status" value="1"/>
</dbReference>
<dbReference type="InterPro" id="IPR006224">
    <property type="entry name" value="PsdUridine_synth_RluA-like_CS"/>
</dbReference>
<dbReference type="InterPro" id="IPR006145">
    <property type="entry name" value="PsdUridine_synth_RsuA/RluA"/>
</dbReference>
<dbReference type="GO" id="GO:0003723">
    <property type="term" value="F:RNA binding"/>
    <property type="evidence" value="ECO:0007669"/>
    <property type="project" value="InterPro"/>
</dbReference>
<name>A0A8J6CFS1_DIALT</name>
<keyword evidence="5" id="KW-1185">Reference proteome</keyword>
<comment type="similarity">
    <text evidence="1">Belongs to the pseudouridine synthase RluA family.</text>
</comment>
<dbReference type="AlphaFoldDB" id="A0A8J6CFS1"/>
<evidence type="ECO:0000256" key="2">
    <source>
        <dbReference type="SAM" id="SignalP"/>
    </source>
</evidence>
<dbReference type="InterPro" id="IPR050188">
    <property type="entry name" value="RluA_PseudoU_synthase"/>
</dbReference>
<dbReference type="InterPro" id="IPR020103">
    <property type="entry name" value="PsdUridine_synth_cat_dom_sf"/>
</dbReference>
<evidence type="ECO:0000313" key="4">
    <source>
        <dbReference type="EMBL" id="KAG8470994.1"/>
    </source>
</evidence>
<accession>A0A8J6CFS1</accession>
<feature type="domain" description="Pseudouridine synthase RsuA/RluA-like" evidence="3">
    <location>
        <begin position="249"/>
        <end position="391"/>
    </location>
</feature>
<protein>
    <recommendedName>
        <fullName evidence="3">Pseudouridine synthase RsuA/RluA-like domain-containing protein</fullName>
    </recommendedName>
</protein>
<dbReference type="SUPFAM" id="SSF55120">
    <property type="entry name" value="Pseudouridine synthase"/>
    <property type="match status" value="1"/>
</dbReference>
<evidence type="ECO:0000313" key="5">
    <source>
        <dbReference type="Proteomes" id="UP000751190"/>
    </source>
</evidence>
<dbReference type="PANTHER" id="PTHR21600">
    <property type="entry name" value="MITOCHONDRIAL RNA PSEUDOURIDINE SYNTHASE"/>
    <property type="match status" value="1"/>
</dbReference>
<reference evidence="4" key="1">
    <citation type="submission" date="2021-05" db="EMBL/GenBank/DDBJ databases">
        <title>The genome of the haptophyte Pavlova lutheri (Diacronema luteri, Pavlovales) - a model for lipid biosynthesis in eukaryotic algae.</title>
        <authorList>
            <person name="Hulatt C.J."/>
            <person name="Posewitz M.C."/>
        </authorList>
    </citation>
    <scope>NUCLEOTIDE SEQUENCE</scope>
    <source>
        <strain evidence="4">NIVA-4/92</strain>
    </source>
</reference>
<dbReference type="PANTHER" id="PTHR21600:SF87">
    <property type="entry name" value="RNA PSEUDOURIDYLATE SYNTHASE DOMAIN-CONTAINING PROTEIN 1"/>
    <property type="match status" value="1"/>
</dbReference>
<dbReference type="GO" id="GO:0009982">
    <property type="term" value="F:pseudouridine synthase activity"/>
    <property type="evidence" value="ECO:0007669"/>
    <property type="project" value="InterPro"/>
</dbReference>
<dbReference type="Gene3D" id="3.30.2350.10">
    <property type="entry name" value="Pseudouridine synthase"/>
    <property type="match status" value="1"/>
</dbReference>
<dbReference type="GO" id="GO:0000455">
    <property type="term" value="P:enzyme-directed rRNA pseudouridine synthesis"/>
    <property type="evidence" value="ECO:0007669"/>
    <property type="project" value="TreeGrafter"/>
</dbReference>